<dbReference type="InterPro" id="IPR019587">
    <property type="entry name" value="Polyketide_cyclase/dehydratase"/>
</dbReference>
<name>A0A7G9TGK4_PSEMX</name>
<dbReference type="GeneID" id="81470796"/>
<dbReference type="CDD" id="cd07818">
    <property type="entry name" value="SRPBCC_1"/>
    <property type="match status" value="1"/>
</dbReference>
<reference evidence="1 2" key="1">
    <citation type="submission" date="2020-08" db="EMBL/GenBank/DDBJ databases">
        <title>Streptomycin Non-resistant strain, P. mexicana.</title>
        <authorList>
            <person name="Ganesh-Kumar S."/>
            <person name="Zhe T."/>
            <person name="Yu Z."/>
            <person name="Min Y."/>
        </authorList>
    </citation>
    <scope>NUCLEOTIDE SEQUENCE [LARGE SCALE GENOMIC DNA]</scope>
    <source>
        <strain evidence="1 2">GTZY2</strain>
    </source>
</reference>
<organism evidence="1 2">
    <name type="scientific">Pseudoxanthomonas mexicana</name>
    <dbReference type="NCBI Taxonomy" id="128785"/>
    <lineage>
        <taxon>Bacteria</taxon>
        <taxon>Pseudomonadati</taxon>
        <taxon>Pseudomonadota</taxon>
        <taxon>Gammaproteobacteria</taxon>
        <taxon>Lysobacterales</taxon>
        <taxon>Lysobacteraceae</taxon>
        <taxon>Pseudoxanthomonas</taxon>
    </lineage>
</organism>
<gene>
    <name evidence="1" type="ORF">IAE60_07445</name>
</gene>
<dbReference type="InterPro" id="IPR023393">
    <property type="entry name" value="START-like_dom_sf"/>
</dbReference>
<dbReference type="RefSeq" id="WP_187574396.1">
    <property type="nucleotide sequence ID" value="NZ_CP060731.1"/>
</dbReference>
<evidence type="ECO:0000313" key="1">
    <source>
        <dbReference type="EMBL" id="QNN79229.1"/>
    </source>
</evidence>
<sequence length="177" mass="19473">MKLFRWTLATIVAVGLVFVAGGLLLPSTTHVERSVVIERSPEQVFATLDSFERFNAWSPWAEYDPQARYTFDGPAQGVGARMRWVGNRAVGSGSQEIIASEPHGRIVVALDFDGSQAQATYLLVPEAGGTRVTWAFDSAHGLNPFRRWLGLLFDRMIGADYEKGLARLKALMEASDA</sequence>
<accession>A0A7G9TGK4</accession>
<protein>
    <submittedName>
        <fullName evidence="1">SRPBCC family protein</fullName>
    </submittedName>
</protein>
<dbReference type="Pfam" id="PF10604">
    <property type="entry name" value="Polyketide_cyc2"/>
    <property type="match status" value="1"/>
</dbReference>
<dbReference type="AlphaFoldDB" id="A0A7G9TGK4"/>
<dbReference type="Gene3D" id="3.30.530.20">
    <property type="match status" value="1"/>
</dbReference>
<dbReference type="SUPFAM" id="SSF55961">
    <property type="entry name" value="Bet v1-like"/>
    <property type="match status" value="1"/>
</dbReference>
<evidence type="ECO:0000313" key="2">
    <source>
        <dbReference type="Proteomes" id="UP000515838"/>
    </source>
</evidence>
<proteinExistence type="predicted"/>
<dbReference type="EMBL" id="CP060731">
    <property type="protein sequence ID" value="QNN79229.1"/>
    <property type="molecule type" value="Genomic_DNA"/>
</dbReference>
<dbReference type="Proteomes" id="UP000515838">
    <property type="component" value="Chromosome"/>
</dbReference>